<evidence type="ECO:0000313" key="3">
    <source>
        <dbReference type="Proteomes" id="UP000403266"/>
    </source>
</evidence>
<evidence type="ECO:0008006" key="4">
    <source>
        <dbReference type="Google" id="ProtNLM"/>
    </source>
</evidence>
<reference evidence="2 3" key="1">
    <citation type="journal article" date="2019" name="Syst. Appl. Microbiol.">
        <title>Microvirga tunisiensis sp. nov., a root nodule symbiotic bacterium isolated from Lupinus micranthus and L. luteus grown in Northern Tunisia.</title>
        <authorList>
            <person name="Msaddak A."/>
            <person name="Rejili M."/>
            <person name="Duran D."/>
            <person name="Mars M."/>
            <person name="Palacios J.M."/>
            <person name="Ruiz-Argueso T."/>
            <person name="Rey L."/>
            <person name="Imperial J."/>
        </authorList>
    </citation>
    <scope>NUCLEOTIDE SEQUENCE [LARGE SCALE GENOMIC DNA]</scope>
    <source>
        <strain evidence="2 3">Lmie10</strain>
    </source>
</reference>
<evidence type="ECO:0000256" key="1">
    <source>
        <dbReference type="SAM" id="MobiDB-lite"/>
    </source>
</evidence>
<evidence type="ECO:0000313" key="2">
    <source>
        <dbReference type="EMBL" id="MPR28046.1"/>
    </source>
</evidence>
<dbReference type="AlphaFoldDB" id="A0A5N7MVF3"/>
<organism evidence="2 3">
    <name type="scientific">Microvirga tunisiensis</name>
    <dbReference type="NCBI Taxonomy" id="2108360"/>
    <lineage>
        <taxon>Bacteria</taxon>
        <taxon>Pseudomonadati</taxon>
        <taxon>Pseudomonadota</taxon>
        <taxon>Alphaproteobacteria</taxon>
        <taxon>Hyphomicrobiales</taxon>
        <taxon>Methylobacteriaceae</taxon>
        <taxon>Microvirga</taxon>
    </lineage>
</organism>
<proteinExistence type="predicted"/>
<comment type="caution">
    <text evidence="2">The sequence shown here is derived from an EMBL/GenBank/DDBJ whole genome shotgun (WGS) entry which is preliminary data.</text>
</comment>
<dbReference type="RefSeq" id="WP_152714351.1">
    <property type="nucleotide sequence ID" value="NZ_VOSJ01000122.1"/>
</dbReference>
<keyword evidence="3" id="KW-1185">Reference proteome</keyword>
<dbReference type="OrthoDB" id="7308176at2"/>
<dbReference type="Proteomes" id="UP000403266">
    <property type="component" value="Unassembled WGS sequence"/>
</dbReference>
<accession>A0A5N7MVF3</accession>
<gene>
    <name evidence="2" type="ORF">FS320_23510</name>
</gene>
<dbReference type="EMBL" id="VOSK01000121">
    <property type="protein sequence ID" value="MPR28046.1"/>
    <property type="molecule type" value="Genomic_DNA"/>
</dbReference>
<name>A0A5N7MVF3_9HYPH</name>
<protein>
    <recommendedName>
        <fullName evidence="4">Plasmid replication protein</fullName>
    </recommendedName>
</protein>
<feature type="region of interest" description="Disordered" evidence="1">
    <location>
        <begin position="347"/>
        <end position="375"/>
    </location>
</feature>
<sequence length="375" mass="43251">MASNITVAPISTGIPTQVLQFENQDPQRTNTIDLWDVAPRGVFYTNTTDREAGKYLKIVEREFEHCGKHYRLTIKPARLKRAGQETEEYPGEREQLVEEVVRRLAQESGRLRLDGRDLWMTFSINEISEELARTGHRYSWSEVKEALQILHLSTVEILRVDPDPKSETGAVTNVISASAFPQLGFRERGRETSETTIQFNSLLTSAIRHLEFMQLDYDTIMSLKGPVPRWLYKRLSHNVFYGDHDANIQVLTASDLYRGCGLQPRSRKRDELRKITGAIDALKNAGIIRKYEIQDVNDGIDRRRKDDIIYTVYLSSVFVEDITIAKKRHQLIKTDYAQIEGADPKEFIPGTAQKRDQLRRKRASRKVTEQPELQF</sequence>